<dbReference type="InterPro" id="IPR035481">
    <property type="entry name" value="GRAF_SH3"/>
</dbReference>
<dbReference type="PROSITE" id="PS50002">
    <property type="entry name" value="SH3"/>
    <property type="match status" value="1"/>
</dbReference>
<dbReference type="InterPro" id="IPR001452">
    <property type="entry name" value="SH3_domain"/>
</dbReference>
<accession>A0A3Q1AQF0</accession>
<dbReference type="Ensembl" id="ENSAOCT00000009340.2">
    <property type="protein sequence ID" value="ENSAOCP00000003690.2"/>
    <property type="gene ID" value="ENSAOCG00000007075.2"/>
</dbReference>
<dbReference type="Gene3D" id="1.10.555.10">
    <property type="entry name" value="Rho GTPase activation protein"/>
    <property type="match status" value="1"/>
</dbReference>
<proteinExistence type="predicted"/>
<evidence type="ECO:0000259" key="8">
    <source>
        <dbReference type="PROSITE" id="PS50002"/>
    </source>
</evidence>
<dbReference type="InterPro" id="IPR008936">
    <property type="entry name" value="Rho_GTPase_activation_prot"/>
</dbReference>
<evidence type="ECO:0000259" key="10">
    <source>
        <dbReference type="PROSITE" id="PS50238"/>
    </source>
</evidence>
<evidence type="ECO:0000256" key="6">
    <source>
        <dbReference type="PROSITE-ProRule" id="PRU00192"/>
    </source>
</evidence>
<dbReference type="SUPFAM" id="SSF48350">
    <property type="entry name" value="GTPase activation domain, GAP"/>
    <property type="match status" value="1"/>
</dbReference>
<dbReference type="SUPFAM" id="SSF50044">
    <property type="entry name" value="SH3-domain"/>
    <property type="match status" value="1"/>
</dbReference>
<evidence type="ECO:0000256" key="5">
    <source>
        <dbReference type="ARBA" id="ARBA00032211"/>
    </source>
</evidence>
<evidence type="ECO:0000256" key="2">
    <source>
        <dbReference type="ARBA" id="ARBA00020525"/>
    </source>
</evidence>
<dbReference type="GO" id="GO:0005096">
    <property type="term" value="F:GTPase activator activity"/>
    <property type="evidence" value="ECO:0007669"/>
    <property type="project" value="UniProtKB-KW"/>
</dbReference>
<dbReference type="CDD" id="cd12064">
    <property type="entry name" value="SH3_GRAF"/>
    <property type="match status" value="1"/>
</dbReference>
<dbReference type="SUPFAM" id="SSF103657">
    <property type="entry name" value="BAR/IMD domain-like"/>
    <property type="match status" value="1"/>
</dbReference>
<comment type="subcellular location">
    <subcellularLocation>
        <location evidence="1">Cell junction</location>
        <location evidence="1">Focal adhesion</location>
    </subcellularLocation>
</comment>
<dbReference type="SMART" id="SM00233">
    <property type="entry name" value="PH"/>
    <property type="match status" value="1"/>
</dbReference>
<dbReference type="FunFam" id="2.30.29.30:FF:000116">
    <property type="entry name" value="Rho GTPase activating protein 26"/>
    <property type="match status" value="1"/>
</dbReference>
<dbReference type="Pfam" id="PF00169">
    <property type="entry name" value="PH"/>
    <property type="match status" value="1"/>
</dbReference>
<evidence type="ECO:0000259" key="9">
    <source>
        <dbReference type="PROSITE" id="PS50003"/>
    </source>
</evidence>
<feature type="domain" description="Rho-GAP" evidence="10">
    <location>
        <begin position="345"/>
        <end position="529"/>
    </location>
</feature>
<dbReference type="SMART" id="SM00324">
    <property type="entry name" value="RhoGAP"/>
    <property type="match status" value="1"/>
</dbReference>
<dbReference type="Pfam" id="PF00620">
    <property type="entry name" value="RhoGAP"/>
    <property type="match status" value="1"/>
</dbReference>
<keyword evidence="4" id="KW-0343">GTPase activation</keyword>
<evidence type="ECO:0000256" key="4">
    <source>
        <dbReference type="ARBA" id="ARBA00022468"/>
    </source>
</evidence>
<keyword evidence="12" id="KW-1185">Reference proteome</keyword>
<dbReference type="SUPFAM" id="SSF50729">
    <property type="entry name" value="PH domain-like"/>
    <property type="match status" value="1"/>
</dbReference>
<dbReference type="FunFam" id="1.20.1270.60:FF:000086">
    <property type="entry name" value="Rho GTPase-activating protein 10"/>
    <property type="match status" value="1"/>
</dbReference>
<dbReference type="FunFam" id="2.30.30.40:FF:000055">
    <property type="entry name" value="rho GTPase-activating protein 26 isoform X1"/>
    <property type="match status" value="1"/>
</dbReference>
<feature type="domain" description="PH" evidence="9">
    <location>
        <begin position="235"/>
        <end position="339"/>
    </location>
</feature>
<dbReference type="Pfam" id="PF16746">
    <property type="entry name" value="BAR_3"/>
    <property type="match status" value="1"/>
</dbReference>
<evidence type="ECO:0000313" key="11">
    <source>
        <dbReference type="Ensembl" id="ENSAOCP00000003690.2"/>
    </source>
</evidence>
<reference evidence="11 12" key="1">
    <citation type="submission" date="2022-01" db="EMBL/GenBank/DDBJ databases">
        <title>A chromosome-scale genome assembly of the false clownfish, Amphiprion ocellaris.</title>
        <authorList>
            <person name="Ryu T."/>
        </authorList>
    </citation>
    <scope>NUCLEOTIDE SEQUENCE [LARGE SCALE GENOMIC DNA]</scope>
</reference>
<dbReference type="Gene3D" id="1.20.1270.60">
    <property type="entry name" value="Arfaptin homology (AH) domain/BAR domain"/>
    <property type="match status" value="2"/>
</dbReference>
<dbReference type="InterPro" id="IPR036028">
    <property type="entry name" value="SH3-like_dom_sf"/>
</dbReference>
<organism evidence="11 12">
    <name type="scientific">Amphiprion ocellaris</name>
    <name type="common">Clown anemonefish</name>
    <dbReference type="NCBI Taxonomy" id="80972"/>
    <lineage>
        <taxon>Eukaryota</taxon>
        <taxon>Metazoa</taxon>
        <taxon>Chordata</taxon>
        <taxon>Craniata</taxon>
        <taxon>Vertebrata</taxon>
        <taxon>Euteleostomi</taxon>
        <taxon>Actinopterygii</taxon>
        <taxon>Neopterygii</taxon>
        <taxon>Teleostei</taxon>
        <taxon>Neoteleostei</taxon>
        <taxon>Acanthomorphata</taxon>
        <taxon>Ovalentaria</taxon>
        <taxon>Pomacentridae</taxon>
        <taxon>Amphiprion</taxon>
    </lineage>
</organism>
<dbReference type="GO" id="GO:0007165">
    <property type="term" value="P:signal transduction"/>
    <property type="evidence" value="ECO:0007669"/>
    <property type="project" value="InterPro"/>
</dbReference>
<evidence type="ECO:0000256" key="1">
    <source>
        <dbReference type="ARBA" id="ARBA00004246"/>
    </source>
</evidence>
<sequence>MGLPALEFSDCYLDSPQFRERLKSHELELDKTNKFIKELIKDGKALIQALKSLSTAKRKFADSLNEFKFQCIGDIENANDVLIMPLERFRKEQISAAKEAKKKYDKETEKYCAVLEKHLSLSARKKESHLHEADNQVDNVRQHFYEVSLEYVFKVQEVQERKMFDFVEPLLAFLQGLFTYYHHGYELAKDFNHFKTDLTISIQNTRNRFESTRSEVESLMRKMKENPHEHKSVSQHTMEGYLFVQEKRSFVSTWVKYYCTYHREPKKVTMVLFDPKSGGKTGEEESFLLKSCTRRKTDSIEKRFCFDVEAVDRPGVITMQAMSEEDRRLWMEAMDGREPVGYHVAHLDVIGFNVMKKFIYAVDTRGIDEQGLYRIVGVNSRVQKLLSLAMDPKTCADVELENSEWEIKTITSAIKHYLRMLPAPLMTYQYQRSFIKAAKMDNPEARVTEIHALVHRLPEKNRQMLELLMKHLANVASHHQQNLMTIANLGVVFGPTLLRPQEETVAAIMDIKFQNIVVEILIEHHERVRDGGSANMQLNLSRRRSAESKAPSCSERPLTLFHTPTHSQKGEKICLSQLNVHSSAVYIYDFLLYLIPPPCTANLSFYVNVLISATSPSPTSPRSPSWPMFSAPSSPQPTSSASSDSSPVRLVPTLRFVLEDKNVLSLIVSSIAGRKARALYACKAEHDSELSFIAGTIFENVHASREPGWLEGTLDGRTGLIPENYVEFL</sequence>
<gene>
    <name evidence="11" type="primary">ARHGAP26</name>
</gene>
<name>A0A3Q1AQF0_AMPOC</name>
<dbReference type="GeneTree" id="ENSGT00940000157254"/>
<dbReference type="PROSITE" id="PS50238">
    <property type="entry name" value="RHOGAP"/>
    <property type="match status" value="1"/>
</dbReference>
<evidence type="ECO:0000256" key="7">
    <source>
        <dbReference type="SAM" id="MobiDB-lite"/>
    </source>
</evidence>
<dbReference type="Proteomes" id="UP001501940">
    <property type="component" value="Chromosome 14"/>
</dbReference>
<dbReference type="Gene3D" id="2.30.30.40">
    <property type="entry name" value="SH3 Domains"/>
    <property type="match status" value="1"/>
</dbReference>
<evidence type="ECO:0000256" key="3">
    <source>
        <dbReference type="ARBA" id="ARBA00022443"/>
    </source>
</evidence>
<dbReference type="PANTHER" id="PTHR12552">
    <property type="entry name" value="OLIGOPHRENIN 1"/>
    <property type="match status" value="1"/>
</dbReference>
<dbReference type="Gene3D" id="2.30.29.30">
    <property type="entry name" value="Pleckstrin-homology domain (PH domain)/Phosphotyrosine-binding domain (PTB)"/>
    <property type="match status" value="1"/>
</dbReference>
<dbReference type="InterPro" id="IPR047225">
    <property type="entry name" value="PH_GRAF"/>
</dbReference>
<dbReference type="InterPro" id="IPR004148">
    <property type="entry name" value="BAR_dom"/>
</dbReference>
<feature type="domain" description="SH3" evidence="8">
    <location>
        <begin position="671"/>
        <end position="729"/>
    </location>
</feature>
<dbReference type="FunFam" id="1.10.555.10:FF:000006">
    <property type="entry name" value="Rho GTPase activating protein 26"/>
    <property type="match status" value="1"/>
</dbReference>
<dbReference type="AlphaFoldDB" id="A0A3Q1AQF0"/>
<dbReference type="InterPro" id="IPR011993">
    <property type="entry name" value="PH-like_dom_sf"/>
</dbReference>
<dbReference type="Pfam" id="PF14604">
    <property type="entry name" value="SH3_9"/>
    <property type="match status" value="1"/>
</dbReference>
<protein>
    <recommendedName>
        <fullName evidence="2">Rho GTPase-activating protein 26</fullName>
    </recommendedName>
    <alternativeName>
        <fullName evidence="5">Rho-type GTPase-activating protein 26</fullName>
    </alternativeName>
</protein>
<feature type="region of interest" description="Disordered" evidence="7">
    <location>
        <begin position="541"/>
        <end position="561"/>
    </location>
</feature>
<dbReference type="InterPro" id="IPR047234">
    <property type="entry name" value="GRAF_fam"/>
</dbReference>
<reference evidence="11" key="3">
    <citation type="submission" date="2025-09" db="UniProtKB">
        <authorList>
            <consortium name="Ensembl"/>
        </authorList>
    </citation>
    <scope>IDENTIFICATION</scope>
</reference>
<dbReference type="GO" id="GO:0005737">
    <property type="term" value="C:cytoplasm"/>
    <property type="evidence" value="ECO:0007669"/>
    <property type="project" value="InterPro"/>
</dbReference>
<feature type="region of interest" description="Disordered" evidence="7">
    <location>
        <begin position="618"/>
        <end position="647"/>
    </location>
</feature>
<dbReference type="PROSITE" id="PS50003">
    <property type="entry name" value="PH_DOMAIN"/>
    <property type="match status" value="1"/>
</dbReference>
<dbReference type="InterPro" id="IPR001849">
    <property type="entry name" value="PH_domain"/>
</dbReference>
<evidence type="ECO:0000313" key="12">
    <source>
        <dbReference type="Proteomes" id="UP001501940"/>
    </source>
</evidence>
<reference evidence="11" key="2">
    <citation type="submission" date="2025-08" db="UniProtKB">
        <authorList>
            <consortium name="Ensembl"/>
        </authorList>
    </citation>
    <scope>IDENTIFICATION</scope>
</reference>
<dbReference type="SMART" id="SM00326">
    <property type="entry name" value="SH3"/>
    <property type="match status" value="1"/>
</dbReference>
<keyword evidence="3 6" id="KW-0728">SH3 domain</keyword>
<dbReference type="PANTHER" id="PTHR12552:SF4">
    <property type="entry name" value="RHO GTPASE-ACTIVATING PROTEIN 26"/>
    <property type="match status" value="1"/>
</dbReference>
<dbReference type="CDD" id="cd01249">
    <property type="entry name" value="BAR-PH_GRAF_family"/>
    <property type="match status" value="1"/>
</dbReference>
<dbReference type="InterPro" id="IPR000198">
    <property type="entry name" value="RhoGAP_dom"/>
</dbReference>
<dbReference type="GO" id="GO:0005925">
    <property type="term" value="C:focal adhesion"/>
    <property type="evidence" value="ECO:0007669"/>
    <property type="project" value="UniProtKB-SubCell"/>
</dbReference>
<dbReference type="InterPro" id="IPR027267">
    <property type="entry name" value="AH/BAR_dom_sf"/>
</dbReference>